<protein>
    <recommendedName>
        <fullName evidence="4">PDZ domain-containing protein</fullName>
    </recommendedName>
</protein>
<name>A0AAE9DGP0_CAEBR</name>
<evidence type="ECO:0000256" key="1">
    <source>
        <dbReference type="SAM" id="MobiDB-lite"/>
    </source>
</evidence>
<proteinExistence type="predicted"/>
<dbReference type="OMA" id="FEEAPCE"/>
<gene>
    <name evidence="2" type="ORF">L3Y34_016834</name>
</gene>
<feature type="region of interest" description="Disordered" evidence="1">
    <location>
        <begin position="426"/>
        <end position="445"/>
    </location>
</feature>
<feature type="region of interest" description="Disordered" evidence="1">
    <location>
        <begin position="379"/>
        <end position="404"/>
    </location>
</feature>
<evidence type="ECO:0000313" key="3">
    <source>
        <dbReference type="Proteomes" id="UP000827892"/>
    </source>
</evidence>
<evidence type="ECO:0000313" key="2">
    <source>
        <dbReference type="EMBL" id="ULU03618.1"/>
    </source>
</evidence>
<feature type="compositionally biased region" description="Basic residues" evidence="1">
    <location>
        <begin position="46"/>
        <end position="55"/>
    </location>
</feature>
<dbReference type="Proteomes" id="UP000827892">
    <property type="component" value="Chromosome II"/>
</dbReference>
<feature type="region of interest" description="Disordered" evidence="1">
    <location>
        <begin position="1"/>
        <end position="79"/>
    </location>
</feature>
<dbReference type="PANTHER" id="PTHR31327:SF11">
    <property type="entry name" value="PDZ DOMAIN-CONTAINING PROTEIN"/>
    <property type="match status" value="1"/>
</dbReference>
<accession>A0AAE9DGP0</accession>
<dbReference type="InterPro" id="IPR040264">
    <property type="entry name" value="T15H9.4-like"/>
</dbReference>
<dbReference type="AlphaFoldDB" id="A0AAE9DGP0"/>
<dbReference type="PANTHER" id="PTHR31327">
    <property type="entry name" value="SPERM MEIOSIS PDZ DOMAIN CONTAINING PROTEINS-RELATED"/>
    <property type="match status" value="1"/>
</dbReference>
<feature type="compositionally biased region" description="Polar residues" evidence="1">
    <location>
        <begin position="395"/>
        <end position="404"/>
    </location>
</feature>
<reference evidence="2 3" key="1">
    <citation type="submission" date="2022-05" db="EMBL/GenBank/DDBJ databases">
        <title>Chromosome-level reference genomes for two strains of Caenorhabditis briggsae: an improved platform for comparative genomics.</title>
        <authorList>
            <person name="Stevens L."/>
            <person name="Andersen E.C."/>
        </authorList>
    </citation>
    <scope>NUCLEOTIDE SEQUENCE [LARGE SCALE GENOMIC DNA]</scope>
    <source>
        <strain evidence="2">QX1410_ONT</strain>
        <tissue evidence="2">Whole-organism</tissue>
    </source>
</reference>
<evidence type="ECO:0008006" key="4">
    <source>
        <dbReference type="Google" id="ProtNLM"/>
    </source>
</evidence>
<sequence>MSRSENLKENKKQPKDQTKSKTQGSSVMGNLKKLPTSEAVPLKLVKSPKFKRKKKASETQLTSEMISESTDVTDVEEDPTETMGFSPLYLKVVPPNHYISISVQLKQVMLFNIFKYITVNQNMVITKVDRCLMTEFMPGDQISGVNGKSVWSLEDMCERGSGTQHTSVVTVIRVWNMRCWTDDQLKTLVEKYTEPEAGKQYFLVRMYCKSGGRGGMKLGSTWKNVTVKNVRANTAVSTALLSGDEVYGVNNKFLYGINKRAMIKMAYELVEKSTDGFADIMASRRIGARSSPAPSLEADLGKKYPDCAVGVRRGNKVVRKDPEQLMCLPFPADALEIALRELTFLQEWVKPDWENLPCDKGESLLCELPRKSLMMHPISLTPCTSPRPSAKTPRDSQALSPSSVLPVTEYSTSLPVKTLFLRPKNFEKSIEQPPPPTSSQKTKKIEDMTETDHLMSRVKITNAPEQSNITSDIPEEEELKKCNEKAGLMTYFKNKFGPGKTSLQNNQAERK</sequence>
<organism evidence="2 3">
    <name type="scientific">Caenorhabditis briggsae</name>
    <dbReference type="NCBI Taxonomy" id="6238"/>
    <lineage>
        <taxon>Eukaryota</taxon>
        <taxon>Metazoa</taxon>
        <taxon>Ecdysozoa</taxon>
        <taxon>Nematoda</taxon>
        <taxon>Chromadorea</taxon>
        <taxon>Rhabditida</taxon>
        <taxon>Rhabditina</taxon>
        <taxon>Rhabditomorpha</taxon>
        <taxon>Rhabditoidea</taxon>
        <taxon>Rhabditidae</taxon>
        <taxon>Peloderinae</taxon>
        <taxon>Caenorhabditis</taxon>
    </lineage>
</organism>
<feature type="compositionally biased region" description="Basic and acidic residues" evidence="1">
    <location>
        <begin position="1"/>
        <end position="19"/>
    </location>
</feature>
<dbReference type="KEGG" id="cbr:CBG_01014"/>
<feature type="compositionally biased region" description="Polar residues" evidence="1">
    <location>
        <begin position="58"/>
        <end position="70"/>
    </location>
</feature>
<dbReference type="EMBL" id="CP090892">
    <property type="protein sequence ID" value="ULU03618.1"/>
    <property type="molecule type" value="Genomic_DNA"/>
</dbReference>